<evidence type="ECO:0000313" key="2">
    <source>
        <dbReference type="Proteomes" id="UP001153678"/>
    </source>
</evidence>
<dbReference type="Proteomes" id="UP001153678">
    <property type="component" value="Unassembled WGS sequence"/>
</dbReference>
<proteinExistence type="predicted"/>
<gene>
    <name evidence="1" type="ORF">FWILDA_LOCUS8214</name>
</gene>
<dbReference type="AlphaFoldDB" id="A0A9W4SQG9"/>
<reference evidence="1" key="1">
    <citation type="submission" date="2022-08" db="EMBL/GenBank/DDBJ databases">
        <authorList>
            <person name="Kallberg Y."/>
            <person name="Tangrot J."/>
            <person name="Rosling A."/>
        </authorList>
    </citation>
    <scope>NUCLEOTIDE SEQUENCE</scope>
    <source>
        <strain evidence="1">Wild A</strain>
    </source>
</reference>
<name>A0A9W4SQG9_9GLOM</name>
<protein>
    <submittedName>
        <fullName evidence="1">12054_t:CDS:1</fullName>
    </submittedName>
</protein>
<dbReference type="EMBL" id="CAMKVN010001717">
    <property type="protein sequence ID" value="CAI2177695.1"/>
    <property type="molecule type" value="Genomic_DNA"/>
</dbReference>
<dbReference type="OrthoDB" id="10529926at2759"/>
<evidence type="ECO:0000313" key="1">
    <source>
        <dbReference type="EMBL" id="CAI2177695.1"/>
    </source>
</evidence>
<keyword evidence="2" id="KW-1185">Reference proteome</keyword>
<comment type="caution">
    <text evidence="1">The sequence shown here is derived from an EMBL/GenBank/DDBJ whole genome shotgun (WGS) entry which is preliminary data.</text>
</comment>
<organism evidence="1 2">
    <name type="scientific">Funneliformis geosporum</name>
    <dbReference type="NCBI Taxonomy" id="1117311"/>
    <lineage>
        <taxon>Eukaryota</taxon>
        <taxon>Fungi</taxon>
        <taxon>Fungi incertae sedis</taxon>
        <taxon>Mucoromycota</taxon>
        <taxon>Glomeromycotina</taxon>
        <taxon>Glomeromycetes</taxon>
        <taxon>Glomerales</taxon>
        <taxon>Glomeraceae</taxon>
        <taxon>Funneliformis</taxon>
    </lineage>
</organism>
<sequence>MHFNDTPLKYKPKKNTCVICGICEICEFNAVERNSFAKFVELNAFWNVEADFDEDFYYCLYDRYYQNAIDYDKKAIKETLIEEISSDELEKLDSSLLI</sequence>
<accession>A0A9W4SQG9</accession>